<dbReference type="Proteomes" id="UP000272136">
    <property type="component" value="Chromosome 1"/>
</dbReference>
<dbReference type="EMBL" id="CP033137">
    <property type="protein sequence ID" value="AYO14707.1"/>
    <property type="molecule type" value="Genomic_DNA"/>
</dbReference>
<dbReference type="Proteomes" id="UP000390336">
    <property type="component" value="Chromosome 1"/>
</dbReference>
<dbReference type="EMBL" id="CP045859">
    <property type="protein sequence ID" value="QGH47617.1"/>
    <property type="molecule type" value="Genomic_DNA"/>
</dbReference>
<dbReference type="RefSeq" id="WP_041055077.1">
    <property type="nucleotide sequence ID" value="NZ_BBPJ01000002.1"/>
</dbReference>
<reference evidence="4" key="3">
    <citation type="submission" date="2019-11" db="EMBL/GenBank/DDBJ databases">
        <title>Complete genome sequence of Vibrio owensii SH-14 isolated from shrimp with acute hepatopancreatic necrosis diease.</title>
        <authorList>
            <person name="Liang X."/>
            <person name="Wang Y."/>
        </authorList>
    </citation>
    <scope>NUCLEOTIDE SEQUENCE</scope>
    <source>
        <strain evidence="4">SH14</strain>
    </source>
</reference>
<reference evidence="3 5" key="2">
    <citation type="submission" date="2018-10" db="EMBL/GenBank/DDBJ databases">
        <title>Whole Genome of Vibrio owensii strain 170502, isolated from Acute Hepatopancreatic Necrosis Disease (AHPND) shrimp.</title>
        <authorList>
            <person name="Yan M."/>
            <person name="Wang X."/>
            <person name="Wang Y."/>
        </authorList>
    </citation>
    <scope>NUCLEOTIDE SEQUENCE [LARGE SCALE GENOMIC DNA]</scope>
    <source>
        <strain evidence="3 5">1700302</strain>
    </source>
</reference>
<dbReference type="InterPro" id="IPR014895">
    <property type="entry name" value="Alginate_lyase_2"/>
</dbReference>
<evidence type="ECO:0000313" key="6">
    <source>
        <dbReference type="Proteomes" id="UP000390336"/>
    </source>
</evidence>
<evidence type="ECO:0000256" key="1">
    <source>
        <dbReference type="SAM" id="SignalP"/>
    </source>
</evidence>
<accession>A0AAP9GD36</accession>
<feature type="chain" id="PRO_5042864267" evidence="1">
    <location>
        <begin position="27"/>
        <end position="356"/>
    </location>
</feature>
<keyword evidence="1" id="KW-0732">Signal</keyword>
<dbReference type="SUPFAM" id="SSF49899">
    <property type="entry name" value="Concanavalin A-like lectins/glucanases"/>
    <property type="match status" value="1"/>
</dbReference>
<dbReference type="AlphaFoldDB" id="A0AAP9GD36"/>
<evidence type="ECO:0000313" key="4">
    <source>
        <dbReference type="EMBL" id="QGH47617.1"/>
    </source>
</evidence>
<keyword evidence="4" id="KW-0456">Lyase</keyword>
<dbReference type="Gene3D" id="2.60.120.200">
    <property type="match status" value="1"/>
</dbReference>
<evidence type="ECO:0000259" key="2">
    <source>
        <dbReference type="Pfam" id="PF08787"/>
    </source>
</evidence>
<name>A0AAP9GD36_9VIBR</name>
<dbReference type="Pfam" id="PF08787">
    <property type="entry name" value="Alginate_lyase2"/>
    <property type="match status" value="1"/>
</dbReference>
<dbReference type="GO" id="GO:0016829">
    <property type="term" value="F:lyase activity"/>
    <property type="evidence" value="ECO:0007669"/>
    <property type="project" value="UniProtKB-KW"/>
</dbReference>
<organism evidence="4 6">
    <name type="scientific">Vibrio owensii</name>
    <dbReference type="NCBI Taxonomy" id="696485"/>
    <lineage>
        <taxon>Bacteria</taxon>
        <taxon>Pseudomonadati</taxon>
        <taxon>Pseudomonadota</taxon>
        <taxon>Gammaproteobacteria</taxon>
        <taxon>Vibrionales</taxon>
        <taxon>Vibrionaceae</taxon>
        <taxon>Vibrio</taxon>
    </lineage>
</organism>
<evidence type="ECO:0000313" key="3">
    <source>
        <dbReference type="EMBL" id="AYO14707.1"/>
    </source>
</evidence>
<evidence type="ECO:0000313" key="5">
    <source>
        <dbReference type="Proteomes" id="UP000272136"/>
    </source>
</evidence>
<sequence>MCNSKRLNKNLLAAALLTTLPMTALAHNQTPHPVPADKFDMMNWKITLPMDKDNNGRADEIEGVAMLSYSHHQFFFLDENDNMVFEVPNMAVTTKGSTNARSELRQMGRGTDVDISVKAPENNWAIAAHPQAESFSAVGGTLEATLKVNHVATRSKNPEKYPAYSVVVGQIHAGKDPAQLEANTGFGHGNEPLKIFYKKWPNHKMGSVFWTYERNLAKADPDRTDIAYPVWGNTWESNAEPGDKGIALGEEFSYSVKVEGNIMQLAFEAEGHPTVKYELDLSNNVDAYGKVDKKDFAKGYANEWFYFKAGAYGQCSVKTGDNFWATGCEGTGDFETDKKNGDYSSATFSVLKLNGK</sequence>
<proteinExistence type="predicted"/>
<dbReference type="InterPro" id="IPR013320">
    <property type="entry name" value="ConA-like_dom_sf"/>
</dbReference>
<reference evidence="4 6" key="1">
    <citation type="journal article" date="2015" name="Genome Announc.">
        <title>Draft Genome Sequence of Vibrio owensii Strain SH-14, Which Causes Shrimp Acute Hepatopancreatic Necrosis Disease.</title>
        <authorList>
            <person name="Liu L."/>
            <person name="Xiao J."/>
            <person name="Xia X."/>
            <person name="Pan Y."/>
            <person name="Yan S."/>
            <person name="Wang Y."/>
        </authorList>
    </citation>
    <scope>NUCLEOTIDE SEQUENCE [LARGE SCALE GENOMIC DNA]</scope>
    <source>
        <strain evidence="4 6">SH14</strain>
    </source>
</reference>
<keyword evidence="5" id="KW-1185">Reference proteome</keyword>
<feature type="domain" description="Alginate lyase 2" evidence="2">
    <location>
        <begin position="39"/>
        <end position="353"/>
    </location>
</feature>
<feature type="signal peptide" evidence="1">
    <location>
        <begin position="1"/>
        <end position="26"/>
    </location>
</feature>
<gene>
    <name evidence="4" type="ORF">APZ19_11120</name>
    <name evidence="3" type="ORF">D0812_09935</name>
</gene>
<protein>
    <submittedName>
        <fullName evidence="4">Polysaccharide lyase family 7 protein</fullName>
    </submittedName>
</protein>